<gene>
    <name evidence="2" type="ORF">ACFQGH_04940</name>
</gene>
<reference evidence="2 3" key="1">
    <citation type="journal article" date="2019" name="Int. J. Syst. Evol. Microbiol.">
        <title>The Global Catalogue of Microorganisms (GCM) 10K type strain sequencing project: providing services to taxonomists for standard genome sequencing and annotation.</title>
        <authorList>
            <consortium name="The Broad Institute Genomics Platform"/>
            <consortium name="The Broad Institute Genome Sequencing Center for Infectious Disease"/>
            <person name="Wu L."/>
            <person name="Ma J."/>
        </authorList>
    </citation>
    <scope>NUCLEOTIDE SEQUENCE [LARGE SCALE GENOMIC DNA]</scope>
    <source>
        <strain evidence="2 3">CGMCC 1.3240</strain>
    </source>
</reference>
<sequence>MNGPARVRDHLLSNHSETLDATIDCADAVAQSRSGPATGREEVVSPLKAILDHAGVLETYPALLASAVDALGESLSAAPVAAPPYVTITGTGPVLRASLPSGRIVIRLAVFALERDPKRYVRTGNSPEEILVVERR</sequence>
<evidence type="ECO:0000313" key="3">
    <source>
        <dbReference type="Proteomes" id="UP001596312"/>
    </source>
</evidence>
<proteinExistence type="predicted"/>
<organism evidence="2 3">
    <name type="scientific">Halalkalicoccus tibetensis</name>
    <dbReference type="NCBI Taxonomy" id="175632"/>
    <lineage>
        <taxon>Archaea</taxon>
        <taxon>Methanobacteriati</taxon>
        <taxon>Methanobacteriota</taxon>
        <taxon>Stenosarchaea group</taxon>
        <taxon>Halobacteria</taxon>
        <taxon>Halobacteriales</taxon>
        <taxon>Halococcaceae</taxon>
        <taxon>Halalkalicoccus</taxon>
    </lineage>
</organism>
<dbReference type="Proteomes" id="UP001596312">
    <property type="component" value="Unassembled WGS sequence"/>
</dbReference>
<evidence type="ECO:0000313" key="2">
    <source>
        <dbReference type="EMBL" id="MFC6904541.1"/>
    </source>
</evidence>
<name>A0ABD5V0P6_9EURY</name>
<dbReference type="AlphaFoldDB" id="A0ABD5V0P6"/>
<dbReference type="Pfam" id="PF25950">
    <property type="entry name" value="DUF7988"/>
    <property type="match status" value="1"/>
</dbReference>
<feature type="domain" description="DUF7988" evidence="1">
    <location>
        <begin position="6"/>
        <end position="134"/>
    </location>
</feature>
<protein>
    <recommendedName>
        <fullName evidence="1">DUF7988 domain-containing protein</fullName>
    </recommendedName>
</protein>
<dbReference type="RefSeq" id="WP_340603045.1">
    <property type="nucleotide sequence ID" value="NZ_JBBMXV010000001.1"/>
</dbReference>
<dbReference type="EMBL" id="JBHSXQ010000001">
    <property type="protein sequence ID" value="MFC6904541.1"/>
    <property type="molecule type" value="Genomic_DNA"/>
</dbReference>
<keyword evidence="3" id="KW-1185">Reference proteome</keyword>
<comment type="caution">
    <text evidence="2">The sequence shown here is derived from an EMBL/GenBank/DDBJ whole genome shotgun (WGS) entry which is preliminary data.</text>
</comment>
<accession>A0ABD5V0P6</accession>
<dbReference type="InterPro" id="IPR058294">
    <property type="entry name" value="DUF7988"/>
</dbReference>
<evidence type="ECO:0000259" key="1">
    <source>
        <dbReference type="Pfam" id="PF25950"/>
    </source>
</evidence>